<name>A0AAU8GQI6_9VIRU</name>
<protein>
    <recommendedName>
        <fullName evidence="2">DUF7393 domain-containing protein</fullName>
    </recommendedName>
</protein>
<evidence type="ECO:0000259" key="2">
    <source>
        <dbReference type="Pfam" id="PF24119"/>
    </source>
</evidence>
<evidence type="ECO:0000256" key="1">
    <source>
        <dbReference type="SAM" id="MobiDB-lite"/>
    </source>
</evidence>
<reference evidence="3" key="1">
    <citation type="submission" date="2024-05" db="EMBL/GenBank/DDBJ databases">
        <authorList>
            <person name="Hoffpauir A."/>
            <person name="Koss R."/>
            <person name="Kumar R."/>
            <person name="Plichta A."/>
            <person name="Hutchison K.W."/>
            <person name="Molloy S.D."/>
            <person name="Viland M.D."/>
            <person name="Lewis C.M."/>
            <person name="Garlena R.A."/>
            <person name="Russell D.A."/>
            <person name="Jacobs-Sera D."/>
            <person name="Hatfull G.F."/>
        </authorList>
    </citation>
    <scope>NUCLEOTIDE SEQUENCE</scope>
</reference>
<sequence length="61" mass="6714">MTIHIASRGPAGWTARVLFTAGTVLTVVDERGRRHLIDTSKTTTRRVHAHLHQASIGRGNK</sequence>
<dbReference type="EMBL" id="PP758914">
    <property type="protein sequence ID" value="XCH44125.1"/>
    <property type="molecule type" value="Genomic_DNA"/>
</dbReference>
<gene>
    <name evidence="3" type="primary">83</name>
    <name evidence="3" type="ORF">SEA_QTRLIFECRISIS_83</name>
</gene>
<proteinExistence type="predicted"/>
<organism evidence="3">
    <name type="scientific">Mycobacterium phage QTRlifeCrisis</name>
    <dbReference type="NCBI Taxonomy" id="3136627"/>
    <lineage>
        <taxon>Viruses</taxon>
    </lineage>
</organism>
<feature type="domain" description="DUF7393" evidence="2">
    <location>
        <begin position="1"/>
        <end position="47"/>
    </location>
</feature>
<dbReference type="InterPro" id="IPR055817">
    <property type="entry name" value="DUF7393"/>
</dbReference>
<accession>A0AAU8GQI6</accession>
<evidence type="ECO:0000313" key="3">
    <source>
        <dbReference type="EMBL" id="XCH44125.1"/>
    </source>
</evidence>
<feature type="region of interest" description="Disordered" evidence="1">
    <location>
        <begin position="42"/>
        <end position="61"/>
    </location>
</feature>
<dbReference type="Pfam" id="PF24119">
    <property type="entry name" value="DUF7393"/>
    <property type="match status" value="1"/>
</dbReference>